<feature type="domain" description="Xylanolytic transcriptional activator regulatory" evidence="4">
    <location>
        <begin position="371"/>
        <end position="444"/>
    </location>
</feature>
<dbReference type="PANTHER" id="PTHR31001:SF87">
    <property type="entry name" value="COL-21"/>
    <property type="match status" value="1"/>
</dbReference>
<dbReference type="Pfam" id="PF04082">
    <property type="entry name" value="Fungal_trans"/>
    <property type="match status" value="1"/>
</dbReference>
<dbReference type="CDD" id="cd12148">
    <property type="entry name" value="fungal_TF_MHR"/>
    <property type="match status" value="1"/>
</dbReference>
<protein>
    <recommendedName>
        <fullName evidence="4">Xylanolytic transcriptional activator regulatory domain-containing protein</fullName>
    </recommendedName>
</protein>
<comment type="caution">
    <text evidence="5">The sequence shown here is derived from an EMBL/GenBank/DDBJ whole genome shotgun (WGS) entry which is preliminary data.</text>
</comment>
<dbReference type="EMBL" id="JANAWD010000185">
    <property type="protein sequence ID" value="KAJ3484553.1"/>
    <property type="molecule type" value="Genomic_DNA"/>
</dbReference>
<gene>
    <name evidence="5" type="ORF">NLI96_g5568</name>
</gene>
<evidence type="ECO:0000256" key="3">
    <source>
        <dbReference type="SAM" id="MobiDB-lite"/>
    </source>
</evidence>
<dbReference type="GO" id="GO:0005634">
    <property type="term" value="C:nucleus"/>
    <property type="evidence" value="ECO:0007669"/>
    <property type="project" value="UniProtKB-SubCell"/>
</dbReference>
<evidence type="ECO:0000313" key="5">
    <source>
        <dbReference type="EMBL" id="KAJ3484553.1"/>
    </source>
</evidence>
<comment type="subcellular location">
    <subcellularLocation>
        <location evidence="1">Nucleus</location>
    </subcellularLocation>
</comment>
<keyword evidence="6" id="KW-1185">Reference proteome</keyword>
<accession>A0AAD5V4I3</accession>
<dbReference type="InterPro" id="IPR007219">
    <property type="entry name" value="XnlR_reg_dom"/>
</dbReference>
<evidence type="ECO:0000259" key="4">
    <source>
        <dbReference type="SMART" id="SM00906"/>
    </source>
</evidence>
<dbReference type="PANTHER" id="PTHR31001">
    <property type="entry name" value="UNCHARACTERIZED TRANSCRIPTIONAL REGULATORY PROTEIN"/>
    <property type="match status" value="1"/>
</dbReference>
<feature type="compositionally biased region" description="Polar residues" evidence="3">
    <location>
        <begin position="728"/>
        <end position="753"/>
    </location>
</feature>
<dbReference type="GO" id="GO:0008270">
    <property type="term" value="F:zinc ion binding"/>
    <property type="evidence" value="ECO:0007669"/>
    <property type="project" value="InterPro"/>
</dbReference>
<sequence>MVKPAGMNTPEPTPGPMAQLRRKADEDVTSTRATKKPRTRVRYLQSNFPTSTWGIRPDIDFSSLPTVILAGSVTDANRNAIDKFNSSSTNQDLHLRLARLEQIVEAALPQFWSSNSEGAPGTNGFGDQNRSATPGGDDDNHSQADEDEPNAGIFDSGRWFAASASGSVAAPAVLQKLQNMVDANSTREGKGRARSLSVDQLPSDIFHAEPKRVLVPTVEATPADKLKSLVQDCGVAPHKISELIQELPPRAISDKLIDYYFSAVNWTRYPISEREFRAAYGAIHTESGAVNPNDVRFLPLLFVVLSISAKVAPEHIAGDKKTRSLTASRYYWSSRRSLLIAAAIQPDCLEMVLTRLLSARFLSINRKMTECWSQLGAAVRTAQAIGLHRDSSPLRIDGWQTEYRRRIWAYLYHADRAYALVLGRPSAINDEYTSTPPPANIEDDNSLQLRSPLPLTTPTPMTFVVLRHMLSGVMGRMAHQFQKVHSPTHYHEIMALDDELLKFLQSLPPHYSLDPDTSLDQTLPFIPAHRFLLVTEVLFVRITLHRPYLLRRLGSERYLRSRNACFDCALKDHRIRKAFSASSTKDVRDPIASAYREFQTAMISGIYLVLYPKGKDAESMRTICDTFIKDHDPISELDETTRREVRIIEFLRNRSMKGGEEQIASYAATQPAEKPHTDAQLLLGLHRSSTRPSAMGPRVGSSPLAQGAMAVTPSPSTPFSNGVDFPRNGNNGLSAVQQLQQAENSSQSGSGSPINEDESTAQSLLDQWCNVFSGGPSVEGMPSGSALPWATPGISDLTGWLNGGTSPLLGSETSNTIPDVDGSDWSYWETLVNQIRSGPVA</sequence>
<name>A0AAD5V4I3_9APHY</name>
<feature type="region of interest" description="Disordered" evidence="3">
    <location>
        <begin position="114"/>
        <end position="153"/>
    </location>
</feature>
<feature type="region of interest" description="Disordered" evidence="3">
    <location>
        <begin position="1"/>
        <end position="38"/>
    </location>
</feature>
<dbReference type="GO" id="GO:0006351">
    <property type="term" value="P:DNA-templated transcription"/>
    <property type="evidence" value="ECO:0007669"/>
    <property type="project" value="InterPro"/>
</dbReference>
<proteinExistence type="predicted"/>
<dbReference type="AlphaFoldDB" id="A0AAD5V4I3"/>
<feature type="region of interest" description="Disordered" evidence="3">
    <location>
        <begin position="689"/>
        <end position="760"/>
    </location>
</feature>
<keyword evidence="2" id="KW-0539">Nucleus</keyword>
<reference evidence="5" key="1">
    <citation type="submission" date="2022-07" db="EMBL/GenBank/DDBJ databases">
        <title>Genome Sequence of Physisporinus lineatus.</title>
        <authorList>
            <person name="Buettner E."/>
        </authorList>
    </citation>
    <scope>NUCLEOTIDE SEQUENCE</scope>
    <source>
        <strain evidence="5">VT162</strain>
    </source>
</reference>
<dbReference type="SMART" id="SM00906">
    <property type="entry name" value="Fungal_trans"/>
    <property type="match status" value="1"/>
</dbReference>
<evidence type="ECO:0000313" key="6">
    <source>
        <dbReference type="Proteomes" id="UP001212997"/>
    </source>
</evidence>
<dbReference type="Proteomes" id="UP001212997">
    <property type="component" value="Unassembled WGS sequence"/>
</dbReference>
<evidence type="ECO:0000256" key="2">
    <source>
        <dbReference type="ARBA" id="ARBA00023242"/>
    </source>
</evidence>
<evidence type="ECO:0000256" key="1">
    <source>
        <dbReference type="ARBA" id="ARBA00004123"/>
    </source>
</evidence>
<dbReference type="InterPro" id="IPR050613">
    <property type="entry name" value="Sec_Metabolite_Reg"/>
</dbReference>
<organism evidence="5 6">
    <name type="scientific">Meripilus lineatus</name>
    <dbReference type="NCBI Taxonomy" id="2056292"/>
    <lineage>
        <taxon>Eukaryota</taxon>
        <taxon>Fungi</taxon>
        <taxon>Dikarya</taxon>
        <taxon>Basidiomycota</taxon>
        <taxon>Agaricomycotina</taxon>
        <taxon>Agaricomycetes</taxon>
        <taxon>Polyporales</taxon>
        <taxon>Meripilaceae</taxon>
        <taxon>Meripilus</taxon>
    </lineage>
</organism>
<dbReference type="GO" id="GO:0003677">
    <property type="term" value="F:DNA binding"/>
    <property type="evidence" value="ECO:0007669"/>
    <property type="project" value="InterPro"/>
</dbReference>